<accession>A0A1X7BMH5</accession>
<evidence type="ECO:0000313" key="2">
    <source>
        <dbReference type="Proteomes" id="UP000193224"/>
    </source>
</evidence>
<keyword evidence="2" id="KW-1185">Reference proteome</keyword>
<protein>
    <submittedName>
        <fullName evidence="1">Uncharacterized protein</fullName>
    </submittedName>
</protein>
<gene>
    <name evidence="1" type="ORF">ROA7745_00613</name>
</gene>
<evidence type="ECO:0000313" key="1">
    <source>
        <dbReference type="EMBL" id="SMC10806.1"/>
    </source>
</evidence>
<organism evidence="1 2">
    <name type="scientific">Roseovarius aestuarii</name>
    <dbReference type="NCBI Taxonomy" id="475083"/>
    <lineage>
        <taxon>Bacteria</taxon>
        <taxon>Pseudomonadati</taxon>
        <taxon>Pseudomonadota</taxon>
        <taxon>Alphaproteobacteria</taxon>
        <taxon>Rhodobacterales</taxon>
        <taxon>Roseobacteraceae</taxon>
        <taxon>Roseovarius</taxon>
    </lineage>
</organism>
<reference evidence="1 2" key="1">
    <citation type="submission" date="2017-03" db="EMBL/GenBank/DDBJ databases">
        <authorList>
            <person name="Afonso C.L."/>
            <person name="Miller P.J."/>
            <person name="Scott M.A."/>
            <person name="Spackman E."/>
            <person name="Goraichik I."/>
            <person name="Dimitrov K.M."/>
            <person name="Suarez D.L."/>
            <person name="Swayne D.E."/>
        </authorList>
    </citation>
    <scope>NUCLEOTIDE SEQUENCE [LARGE SCALE GENOMIC DNA]</scope>
    <source>
        <strain evidence="1 2">CECT 7745</strain>
    </source>
</reference>
<sequence>MLGIFAKTFNTATRTDARNHWGKHDRFNDRRDLDLFPHNTSGKRV</sequence>
<dbReference type="Proteomes" id="UP000193224">
    <property type="component" value="Unassembled WGS sequence"/>
</dbReference>
<name>A0A1X7BMH5_9RHOB</name>
<dbReference type="RefSeq" id="WP_176237605.1">
    <property type="nucleotide sequence ID" value="NZ_FWXB01000001.1"/>
</dbReference>
<dbReference type="EMBL" id="FWXB01000001">
    <property type="protein sequence ID" value="SMC10806.1"/>
    <property type="molecule type" value="Genomic_DNA"/>
</dbReference>
<proteinExistence type="predicted"/>
<dbReference type="AlphaFoldDB" id="A0A1X7BMH5"/>